<evidence type="ECO:0000313" key="2">
    <source>
        <dbReference type="EMBL" id="SFS39249.1"/>
    </source>
</evidence>
<protein>
    <submittedName>
        <fullName evidence="2">Uncharacterized protein</fullName>
    </submittedName>
</protein>
<dbReference type="Proteomes" id="UP000199392">
    <property type="component" value="Unassembled WGS sequence"/>
</dbReference>
<keyword evidence="3" id="KW-1185">Reference proteome</keyword>
<evidence type="ECO:0000313" key="3">
    <source>
        <dbReference type="Proteomes" id="UP000199392"/>
    </source>
</evidence>
<accession>A0A1I6PGG2</accession>
<gene>
    <name evidence="2" type="ORF">SAMN04488050_101519</name>
</gene>
<name>A0A1I6PGG2_9RHOB</name>
<evidence type="ECO:0000256" key="1">
    <source>
        <dbReference type="SAM" id="SignalP"/>
    </source>
</evidence>
<organism evidence="2 3">
    <name type="scientific">Alloyangia pacifica</name>
    <dbReference type="NCBI Taxonomy" id="311180"/>
    <lineage>
        <taxon>Bacteria</taxon>
        <taxon>Pseudomonadati</taxon>
        <taxon>Pseudomonadota</taxon>
        <taxon>Alphaproteobacteria</taxon>
        <taxon>Rhodobacterales</taxon>
        <taxon>Roseobacteraceae</taxon>
        <taxon>Alloyangia</taxon>
    </lineage>
</organism>
<dbReference type="OrthoDB" id="5540942at2"/>
<keyword evidence="1" id="KW-0732">Signal</keyword>
<dbReference type="EMBL" id="FOZW01000001">
    <property type="protein sequence ID" value="SFS39249.1"/>
    <property type="molecule type" value="Genomic_DNA"/>
</dbReference>
<feature type="chain" id="PRO_5011453899" evidence="1">
    <location>
        <begin position="28"/>
        <end position="150"/>
    </location>
</feature>
<sequence length="150" mass="16313">MPHPSRSPLAQITRIALACSLAGTAMAQSYHEPARGSAERKELMAAVRPFAESVLGAPVEFVVRDLRVAGDVGYAALDAQRPGGGRIDLATTPHSRRYGHDPNLYPGIYALYQKQNGHWQLTGSDFSPFEPPFMSPQECAVYGAVLVEWC</sequence>
<feature type="signal peptide" evidence="1">
    <location>
        <begin position="1"/>
        <end position="27"/>
    </location>
</feature>
<dbReference type="RefSeq" id="WP_092421296.1">
    <property type="nucleotide sequence ID" value="NZ_FNCL01000002.1"/>
</dbReference>
<dbReference type="AlphaFoldDB" id="A0A1I6PGG2"/>
<proteinExistence type="predicted"/>
<reference evidence="3" key="1">
    <citation type="submission" date="2016-10" db="EMBL/GenBank/DDBJ databases">
        <authorList>
            <person name="Varghese N."/>
            <person name="Submissions S."/>
        </authorList>
    </citation>
    <scope>NUCLEOTIDE SEQUENCE [LARGE SCALE GENOMIC DNA]</scope>
    <source>
        <strain evidence="3">DSM 26894</strain>
    </source>
</reference>